<feature type="region of interest" description="Disordered" evidence="1">
    <location>
        <begin position="43"/>
        <end position="86"/>
    </location>
</feature>
<evidence type="ECO:0000313" key="2">
    <source>
        <dbReference type="EMBL" id="ORY81427.1"/>
    </source>
</evidence>
<proteinExistence type="predicted"/>
<dbReference type="Proteomes" id="UP000193685">
    <property type="component" value="Unassembled WGS sequence"/>
</dbReference>
<keyword evidence="3" id="KW-1185">Reference proteome</keyword>
<accession>A0A1Y2FCT1</accession>
<comment type="caution">
    <text evidence="2">The sequence shown here is derived from an EMBL/GenBank/DDBJ whole genome shotgun (WGS) entry which is preliminary data.</text>
</comment>
<sequence>MQAREALKVAMLAETQLERARRGDQEIAAALLKEFGRPLTRTVPLATHEERVPVSSKKLPQASPDLPPRPRKPPYLNYDSQKNPFFRPRVHNQSQAMMMASRLKQTQHRHDRSDNLHYQAMLASTEDQFYQALSMPGEVGWHAEVKLARAVLHEQMKQASVRQSELWDILEEEHEDRWRRYREDMEEYTRQRRARFVQRAQQS</sequence>
<reference evidence="2 3" key="1">
    <citation type="submission" date="2016-07" db="EMBL/GenBank/DDBJ databases">
        <title>Pervasive Adenine N6-methylation of Active Genes in Fungi.</title>
        <authorList>
            <consortium name="DOE Joint Genome Institute"/>
            <person name="Mondo S.J."/>
            <person name="Dannebaum R.O."/>
            <person name="Kuo R.C."/>
            <person name="Labutti K."/>
            <person name="Haridas S."/>
            <person name="Kuo A."/>
            <person name="Salamov A."/>
            <person name="Ahrendt S.R."/>
            <person name="Lipzen A."/>
            <person name="Sullivan W."/>
            <person name="Andreopoulos W.B."/>
            <person name="Clum A."/>
            <person name="Lindquist E."/>
            <person name="Daum C."/>
            <person name="Ramamoorthy G.K."/>
            <person name="Gryganskyi A."/>
            <person name="Culley D."/>
            <person name="Magnuson J.K."/>
            <person name="James T.Y."/>
            <person name="O'Malley M.A."/>
            <person name="Stajich J.E."/>
            <person name="Spatafora J.W."/>
            <person name="Visel A."/>
            <person name="Grigoriev I.V."/>
        </authorList>
    </citation>
    <scope>NUCLEOTIDE SEQUENCE [LARGE SCALE GENOMIC DNA]</scope>
    <source>
        <strain evidence="2 3">12-1054</strain>
    </source>
</reference>
<dbReference type="EMBL" id="MCFI01000011">
    <property type="protein sequence ID" value="ORY81427.1"/>
    <property type="molecule type" value="Genomic_DNA"/>
</dbReference>
<evidence type="ECO:0000256" key="1">
    <source>
        <dbReference type="SAM" id="MobiDB-lite"/>
    </source>
</evidence>
<gene>
    <name evidence="2" type="ORF">BCR37DRAFT_387706</name>
</gene>
<dbReference type="RefSeq" id="XP_040724803.1">
    <property type="nucleotide sequence ID" value="XM_040870554.1"/>
</dbReference>
<dbReference type="AlphaFoldDB" id="A0A1Y2FCT1"/>
<dbReference type="GeneID" id="63787153"/>
<organism evidence="2 3">
    <name type="scientific">Protomyces lactucae-debilis</name>
    <dbReference type="NCBI Taxonomy" id="2754530"/>
    <lineage>
        <taxon>Eukaryota</taxon>
        <taxon>Fungi</taxon>
        <taxon>Dikarya</taxon>
        <taxon>Ascomycota</taxon>
        <taxon>Taphrinomycotina</taxon>
        <taxon>Taphrinomycetes</taxon>
        <taxon>Taphrinales</taxon>
        <taxon>Protomycetaceae</taxon>
        <taxon>Protomyces</taxon>
    </lineage>
</organism>
<protein>
    <submittedName>
        <fullName evidence="2">Uncharacterized protein</fullName>
    </submittedName>
</protein>
<evidence type="ECO:0000313" key="3">
    <source>
        <dbReference type="Proteomes" id="UP000193685"/>
    </source>
</evidence>
<name>A0A1Y2FCT1_PROLT</name>